<dbReference type="HOGENOM" id="CLU_093541_1_0_1"/>
<dbReference type="AlphaFoldDB" id="A0A0C9TMQ3"/>
<sequence length="156" mass="17059">CGNLSQAVLINHYWIAAWTDNYIDYQSSFITEVTQGEQITFLGNVGFVFQTSQPETIPLYGSLSSSAQDHRLQLGDAAGNPPQQEPGWTVPSIFAYVYPTQICGSVPLFALFSAGSSDWFYTADPVTRDAMVANGYVLMGNEGFVLPTNQCKNLAE</sequence>
<dbReference type="OrthoDB" id="9971254at2759"/>
<feature type="non-terminal residue" evidence="2">
    <location>
        <position position="1"/>
    </location>
</feature>
<organism evidence="2 3">
    <name type="scientific">Sphaerobolus stellatus (strain SS14)</name>
    <dbReference type="NCBI Taxonomy" id="990650"/>
    <lineage>
        <taxon>Eukaryota</taxon>
        <taxon>Fungi</taxon>
        <taxon>Dikarya</taxon>
        <taxon>Basidiomycota</taxon>
        <taxon>Agaricomycotina</taxon>
        <taxon>Agaricomycetes</taxon>
        <taxon>Phallomycetidae</taxon>
        <taxon>Geastrales</taxon>
        <taxon>Sphaerobolaceae</taxon>
        <taxon>Sphaerobolus</taxon>
    </lineage>
</organism>
<evidence type="ECO:0000313" key="2">
    <source>
        <dbReference type="EMBL" id="KIJ23134.1"/>
    </source>
</evidence>
<name>A0A0C9TMQ3_SPHS4</name>
<dbReference type="Proteomes" id="UP000054279">
    <property type="component" value="Unassembled WGS sequence"/>
</dbReference>
<protein>
    <recommendedName>
        <fullName evidence="1">DUF5648 domain-containing protein</fullName>
    </recommendedName>
</protein>
<reference evidence="2 3" key="1">
    <citation type="submission" date="2014-06" db="EMBL/GenBank/DDBJ databases">
        <title>Evolutionary Origins and Diversification of the Mycorrhizal Mutualists.</title>
        <authorList>
            <consortium name="DOE Joint Genome Institute"/>
            <consortium name="Mycorrhizal Genomics Consortium"/>
            <person name="Kohler A."/>
            <person name="Kuo A."/>
            <person name="Nagy L.G."/>
            <person name="Floudas D."/>
            <person name="Copeland A."/>
            <person name="Barry K.W."/>
            <person name="Cichocki N."/>
            <person name="Veneault-Fourrey C."/>
            <person name="LaButti K."/>
            <person name="Lindquist E.A."/>
            <person name="Lipzen A."/>
            <person name="Lundell T."/>
            <person name="Morin E."/>
            <person name="Murat C."/>
            <person name="Riley R."/>
            <person name="Ohm R."/>
            <person name="Sun H."/>
            <person name="Tunlid A."/>
            <person name="Henrissat B."/>
            <person name="Grigoriev I.V."/>
            <person name="Hibbett D.S."/>
            <person name="Martin F."/>
        </authorList>
    </citation>
    <scope>NUCLEOTIDE SEQUENCE [LARGE SCALE GENOMIC DNA]</scope>
    <source>
        <strain evidence="2 3">SS14</strain>
    </source>
</reference>
<evidence type="ECO:0000259" key="1">
    <source>
        <dbReference type="Pfam" id="PF18885"/>
    </source>
</evidence>
<feature type="domain" description="DUF5648" evidence="1">
    <location>
        <begin position="47"/>
        <end position="140"/>
    </location>
</feature>
<proteinExistence type="predicted"/>
<gene>
    <name evidence="2" type="ORF">M422DRAFT_196313</name>
</gene>
<evidence type="ECO:0000313" key="3">
    <source>
        <dbReference type="Proteomes" id="UP000054279"/>
    </source>
</evidence>
<dbReference type="InterPro" id="IPR043708">
    <property type="entry name" value="DUF5648"/>
</dbReference>
<dbReference type="EMBL" id="KN837791">
    <property type="protein sequence ID" value="KIJ23134.1"/>
    <property type="molecule type" value="Genomic_DNA"/>
</dbReference>
<keyword evidence="3" id="KW-1185">Reference proteome</keyword>
<dbReference type="Pfam" id="PF18885">
    <property type="entry name" value="DUF5648"/>
    <property type="match status" value="1"/>
</dbReference>
<accession>A0A0C9TMQ3</accession>